<proteinExistence type="predicted"/>
<organism evidence="1 2">
    <name type="scientific">Micromonospora coerulea</name>
    <dbReference type="NCBI Taxonomy" id="47856"/>
    <lineage>
        <taxon>Bacteria</taxon>
        <taxon>Bacillati</taxon>
        <taxon>Actinomycetota</taxon>
        <taxon>Actinomycetes</taxon>
        <taxon>Micromonosporales</taxon>
        <taxon>Micromonosporaceae</taxon>
        <taxon>Micromonospora</taxon>
    </lineage>
</organism>
<evidence type="ECO:0000313" key="2">
    <source>
        <dbReference type="Proteomes" id="UP001500307"/>
    </source>
</evidence>
<comment type="caution">
    <text evidence="1">The sequence shown here is derived from an EMBL/GenBank/DDBJ whole genome shotgun (WGS) entry which is preliminary data.</text>
</comment>
<gene>
    <name evidence="1" type="ORF">GCM10023176_21780</name>
</gene>
<sequence>MSAIASLTLVPRSSVPELARLARTSSSSLRSYLAEHGRKPQDKYDWSGYCMLHVLSYLEERDVDLEQSEFDAESAAINKVHDLAVLITPAHKRFLDQLDPAGHREEELAAHFEEMGLDFEESGMAGLDGLTLLRDSISELRDDEVLLLHIG</sequence>
<dbReference type="EMBL" id="BAABGU010000010">
    <property type="protein sequence ID" value="GAA4568080.1"/>
    <property type="molecule type" value="Genomic_DNA"/>
</dbReference>
<accession>A0ABP8SH35</accession>
<dbReference type="Proteomes" id="UP001500307">
    <property type="component" value="Unassembled WGS sequence"/>
</dbReference>
<keyword evidence="2" id="KW-1185">Reference proteome</keyword>
<reference evidence="2" key="1">
    <citation type="journal article" date="2019" name="Int. J. Syst. Evol. Microbiol.">
        <title>The Global Catalogue of Microorganisms (GCM) 10K type strain sequencing project: providing services to taxonomists for standard genome sequencing and annotation.</title>
        <authorList>
            <consortium name="The Broad Institute Genomics Platform"/>
            <consortium name="The Broad Institute Genome Sequencing Center for Infectious Disease"/>
            <person name="Wu L."/>
            <person name="Ma J."/>
        </authorList>
    </citation>
    <scope>NUCLEOTIDE SEQUENCE [LARGE SCALE GENOMIC DNA]</scope>
    <source>
        <strain evidence="2">JCM 3175</strain>
    </source>
</reference>
<protein>
    <submittedName>
        <fullName evidence="1">Uncharacterized protein</fullName>
    </submittedName>
</protein>
<evidence type="ECO:0000313" key="1">
    <source>
        <dbReference type="EMBL" id="GAA4568080.1"/>
    </source>
</evidence>
<name>A0ABP8SH35_9ACTN</name>